<protein>
    <submittedName>
        <fullName evidence="1">Uncharacterized protein</fullName>
    </submittedName>
</protein>
<proteinExistence type="predicted"/>
<organism evidence="1 2">
    <name type="scientific">Mya arenaria</name>
    <name type="common">Soft-shell clam</name>
    <dbReference type="NCBI Taxonomy" id="6604"/>
    <lineage>
        <taxon>Eukaryota</taxon>
        <taxon>Metazoa</taxon>
        <taxon>Spiralia</taxon>
        <taxon>Lophotrochozoa</taxon>
        <taxon>Mollusca</taxon>
        <taxon>Bivalvia</taxon>
        <taxon>Autobranchia</taxon>
        <taxon>Heteroconchia</taxon>
        <taxon>Euheterodonta</taxon>
        <taxon>Imparidentia</taxon>
        <taxon>Neoheterodontei</taxon>
        <taxon>Myida</taxon>
        <taxon>Myoidea</taxon>
        <taxon>Myidae</taxon>
        <taxon>Mya</taxon>
    </lineage>
</organism>
<dbReference type="EMBL" id="CP111016">
    <property type="protein sequence ID" value="WAR05108.1"/>
    <property type="molecule type" value="Genomic_DNA"/>
</dbReference>
<gene>
    <name evidence="1" type="ORF">MAR_020477</name>
</gene>
<evidence type="ECO:0000313" key="2">
    <source>
        <dbReference type="Proteomes" id="UP001164746"/>
    </source>
</evidence>
<accession>A0ABY7E8L9</accession>
<keyword evidence="2" id="KW-1185">Reference proteome</keyword>
<evidence type="ECO:0000313" key="1">
    <source>
        <dbReference type="EMBL" id="WAR05108.1"/>
    </source>
</evidence>
<sequence length="104" mass="12572">MYWLPLLTNASHKIIVEQIEKLRQSGKKRVLRKYKHEFQDFFEQSHDSGDESDDERPHAQVRRALLSNTERNQCLYFDHQTETVPLLYSLRHLQLSSRIARHRR</sequence>
<reference evidence="1" key="1">
    <citation type="submission" date="2022-11" db="EMBL/GenBank/DDBJ databases">
        <title>Centuries of genome instability and evolution in soft-shell clam transmissible cancer (bioRxiv).</title>
        <authorList>
            <person name="Hart S.F.M."/>
            <person name="Yonemitsu M.A."/>
            <person name="Giersch R.M."/>
            <person name="Beal B.F."/>
            <person name="Arriagada G."/>
            <person name="Davis B.W."/>
            <person name="Ostrander E.A."/>
            <person name="Goff S.P."/>
            <person name="Metzger M.J."/>
        </authorList>
    </citation>
    <scope>NUCLEOTIDE SEQUENCE</scope>
    <source>
        <strain evidence="1">MELC-2E11</strain>
        <tissue evidence="1">Siphon/mantle</tissue>
    </source>
</reference>
<name>A0ABY7E8L9_MYAAR</name>
<dbReference type="Proteomes" id="UP001164746">
    <property type="component" value="Chromosome 5"/>
</dbReference>